<gene>
    <name evidence="2" type="ORF">MNOR_LOCUS35043</name>
</gene>
<dbReference type="AlphaFoldDB" id="A0AAV2SCH4"/>
<name>A0AAV2SCH4_MEGNR</name>
<dbReference type="EMBL" id="CAXKWB010056638">
    <property type="protein sequence ID" value="CAL4178570.1"/>
    <property type="molecule type" value="Genomic_DNA"/>
</dbReference>
<sequence>LHTAQPQPSRAADSIIFNHIQSISLTMNSHSTTLRTVLVAALASVALASQTRHYDSSNLGGIFGAGLGVGSGLGSAGVGSGGYGSSGSCRYWCRTPQGQAYCCEGGNEVASLPTVKPGQCPPVRPQCPPTRLGFRPPQQCSNDSRCPGVEKCCFDTCLQHHTCKAPISIYG</sequence>
<dbReference type="SMART" id="SM00217">
    <property type="entry name" value="WAP"/>
    <property type="match status" value="1"/>
</dbReference>
<reference evidence="2 3" key="1">
    <citation type="submission" date="2024-05" db="EMBL/GenBank/DDBJ databases">
        <authorList>
            <person name="Wallberg A."/>
        </authorList>
    </citation>
    <scope>NUCLEOTIDE SEQUENCE [LARGE SCALE GENOMIC DNA]</scope>
</reference>
<dbReference type="SUPFAM" id="SSF57256">
    <property type="entry name" value="Elafin-like"/>
    <property type="match status" value="1"/>
</dbReference>
<dbReference type="Pfam" id="PF00095">
    <property type="entry name" value="WAP"/>
    <property type="match status" value="1"/>
</dbReference>
<dbReference type="InterPro" id="IPR008197">
    <property type="entry name" value="WAP_dom"/>
</dbReference>
<keyword evidence="3" id="KW-1185">Reference proteome</keyword>
<feature type="non-terminal residue" evidence="2">
    <location>
        <position position="1"/>
    </location>
</feature>
<evidence type="ECO:0000313" key="2">
    <source>
        <dbReference type="EMBL" id="CAL4178570.1"/>
    </source>
</evidence>
<accession>A0AAV2SCH4</accession>
<dbReference type="GO" id="GO:0005576">
    <property type="term" value="C:extracellular region"/>
    <property type="evidence" value="ECO:0007669"/>
    <property type="project" value="InterPro"/>
</dbReference>
<feature type="domain" description="WAP" evidence="1">
    <location>
        <begin position="113"/>
        <end position="167"/>
    </location>
</feature>
<dbReference type="GO" id="GO:0030414">
    <property type="term" value="F:peptidase inhibitor activity"/>
    <property type="evidence" value="ECO:0007669"/>
    <property type="project" value="InterPro"/>
</dbReference>
<proteinExistence type="predicted"/>
<dbReference type="Proteomes" id="UP001497623">
    <property type="component" value="Unassembled WGS sequence"/>
</dbReference>
<organism evidence="2 3">
    <name type="scientific">Meganyctiphanes norvegica</name>
    <name type="common">Northern krill</name>
    <name type="synonym">Thysanopoda norvegica</name>
    <dbReference type="NCBI Taxonomy" id="48144"/>
    <lineage>
        <taxon>Eukaryota</taxon>
        <taxon>Metazoa</taxon>
        <taxon>Ecdysozoa</taxon>
        <taxon>Arthropoda</taxon>
        <taxon>Crustacea</taxon>
        <taxon>Multicrustacea</taxon>
        <taxon>Malacostraca</taxon>
        <taxon>Eumalacostraca</taxon>
        <taxon>Eucarida</taxon>
        <taxon>Euphausiacea</taxon>
        <taxon>Euphausiidae</taxon>
        <taxon>Meganyctiphanes</taxon>
    </lineage>
</organism>
<dbReference type="Gene3D" id="4.10.75.10">
    <property type="entry name" value="Elafin-like"/>
    <property type="match status" value="1"/>
</dbReference>
<evidence type="ECO:0000259" key="1">
    <source>
        <dbReference type="PROSITE" id="PS51390"/>
    </source>
</evidence>
<protein>
    <recommendedName>
        <fullName evidence="1">WAP domain-containing protein</fullName>
    </recommendedName>
</protein>
<comment type="caution">
    <text evidence="2">The sequence shown here is derived from an EMBL/GenBank/DDBJ whole genome shotgun (WGS) entry which is preliminary data.</text>
</comment>
<dbReference type="PROSITE" id="PS51390">
    <property type="entry name" value="WAP"/>
    <property type="match status" value="1"/>
</dbReference>
<evidence type="ECO:0000313" key="3">
    <source>
        <dbReference type="Proteomes" id="UP001497623"/>
    </source>
</evidence>
<dbReference type="InterPro" id="IPR036645">
    <property type="entry name" value="Elafin-like_sf"/>
</dbReference>